<dbReference type="STRING" id="1797994.A2227_00510"/>
<comment type="caution">
    <text evidence="3">The sequence shown here is derived from an EMBL/GenBank/DDBJ whole genome shotgun (WGS) entry which is preliminary data.</text>
</comment>
<evidence type="ECO:0000313" key="4">
    <source>
        <dbReference type="Proteomes" id="UP000178367"/>
    </source>
</evidence>
<keyword evidence="1" id="KW-0812">Transmembrane</keyword>
<feature type="transmembrane region" description="Helical" evidence="1">
    <location>
        <begin position="62"/>
        <end position="88"/>
    </location>
</feature>
<dbReference type="Proteomes" id="UP000178367">
    <property type="component" value="Unassembled WGS sequence"/>
</dbReference>
<gene>
    <name evidence="3" type="ORF">A2227_00510</name>
</gene>
<keyword evidence="1" id="KW-1133">Transmembrane helix</keyword>
<dbReference type="AlphaFoldDB" id="A0A1F5SG84"/>
<reference evidence="3 4" key="1">
    <citation type="journal article" date="2016" name="Nat. Commun.">
        <title>Thousands of microbial genomes shed light on interconnected biogeochemical processes in an aquifer system.</title>
        <authorList>
            <person name="Anantharaman K."/>
            <person name="Brown C.T."/>
            <person name="Hug L.A."/>
            <person name="Sharon I."/>
            <person name="Castelle C.J."/>
            <person name="Probst A.J."/>
            <person name="Thomas B.C."/>
            <person name="Singh A."/>
            <person name="Wilkins M.J."/>
            <person name="Karaoz U."/>
            <person name="Brodie E.L."/>
            <person name="Williams K.H."/>
            <person name="Hubbard S.S."/>
            <person name="Banfield J.F."/>
        </authorList>
    </citation>
    <scope>NUCLEOTIDE SEQUENCE [LARGE SCALE GENOMIC DNA]</scope>
</reference>
<dbReference type="EMBL" id="MFGB01000020">
    <property type="protein sequence ID" value="OGF25674.1"/>
    <property type="molecule type" value="Genomic_DNA"/>
</dbReference>
<proteinExistence type="predicted"/>
<feature type="signal peptide" evidence="2">
    <location>
        <begin position="1"/>
        <end position="27"/>
    </location>
</feature>
<evidence type="ECO:0000313" key="3">
    <source>
        <dbReference type="EMBL" id="OGF25674.1"/>
    </source>
</evidence>
<protein>
    <submittedName>
        <fullName evidence="3">Uncharacterized protein</fullName>
    </submittedName>
</protein>
<evidence type="ECO:0000256" key="1">
    <source>
        <dbReference type="SAM" id="Phobius"/>
    </source>
</evidence>
<feature type="transmembrane region" description="Helical" evidence="1">
    <location>
        <begin position="100"/>
        <end position="123"/>
    </location>
</feature>
<dbReference type="Pfam" id="PF18895">
    <property type="entry name" value="T4SS_pilin"/>
    <property type="match status" value="1"/>
</dbReference>
<evidence type="ECO:0000256" key="2">
    <source>
        <dbReference type="SAM" id="SignalP"/>
    </source>
</evidence>
<keyword evidence="1" id="KW-0472">Membrane</keyword>
<sequence>MLKLLKINKYLIAAVILLAVFIPSAEAANLGDAFKQPLNDVAGSTGAGYRSDADPAVLIGKVIQAALSFVGVVFLILMIYAGYTWMLARGNDQQVEKAKNLITAAVIGLIIVLAAYAISYFVLSQIGAETMQEV</sequence>
<organism evidence="3 4">
    <name type="scientific">Candidatus Falkowbacteria bacterium RIFOXYA2_FULL_47_19</name>
    <dbReference type="NCBI Taxonomy" id="1797994"/>
    <lineage>
        <taxon>Bacteria</taxon>
        <taxon>Candidatus Falkowiibacteriota</taxon>
    </lineage>
</organism>
<keyword evidence="2" id="KW-0732">Signal</keyword>
<feature type="chain" id="PRO_5009521208" evidence="2">
    <location>
        <begin position="28"/>
        <end position="134"/>
    </location>
</feature>
<dbReference type="InterPro" id="IPR043993">
    <property type="entry name" value="T4SS_pilin"/>
</dbReference>
<accession>A0A1F5SG84</accession>
<name>A0A1F5SG84_9BACT</name>